<dbReference type="EMBL" id="JAQQKX010000011">
    <property type="protein sequence ID" value="MDC7684236.1"/>
    <property type="molecule type" value="Genomic_DNA"/>
</dbReference>
<dbReference type="InterPro" id="IPR011659">
    <property type="entry name" value="WD40"/>
</dbReference>
<comment type="caution">
    <text evidence="5">The sequence shown here is derived from an EMBL/GenBank/DDBJ whole genome shotgun (WGS) entry which is preliminary data.</text>
</comment>
<proteinExistence type="predicted"/>
<dbReference type="PANTHER" id="PTHR42776:SF27">
    <property type="entry name" value="DIPEPTIDYL PEPTIDASE FAMILY MEMBER 6"/>
    <property type="match status" value="1"/>
</dbReference>
<dbReference type="Gene3D" id="2.120.10.30">
    <property type="entry name" value="TolB, C-terminal domain"/>
    <property type="match status" value="1"/>
</dbReference>
<gene>
    <name evidence="5" type="ORF">PQU92_13175</name>
</gene>
<keyword evidence="3" id="KW-0732">Signal</keyword>
<dbReference type="Gene3D" id="2.120.10.60">
    <property type="entry name" value="Tricorn protease N-terminal domain"/>
    <property type="match status" value="1"/>
</dbReference>
<evidence type="ECO:0000256" key="2">
    <source>
        <dbReference type="ARBA" id="ARBA00022825"/>
    </source>
</evidence>
<dbReference type="RefSeq" id="WP_272748695.1">
    <property type="nucleotide sequence ID" value="NZ_JAQQKX010000011.1"/>
</dbReference>
<keyword evidence="2" id="KW-0645">Protease</keyword>
<keyword evidence="1" id="KW-0378">Hydrolase</keyword>
<dbReference type="InterPro" id="IPR001375">
    <property type="entry name" value="Peptidase_S9_cat"/>
</dbReference>
<organism evidence="5 6">
    <name type="scientific">Asticcacaulis aquaticus</name>
    <dbReference type="NCBI Taxonomy" id="2984212"/>
    <lineage>
        <taxon>Bacteria</taxon>
        <taxon>Pseudomonadati</taxon>
        <taxon>Pseudomonadota</taxon>
        <taxon>Alphaproteobacteria</taxon>
        <taxon>Caulobacterales</taxon>
        <taxon>Caulobacteraceae</taxon>
        <taxon>Asticcacaulis</taxon>
    </lineage>
</organism>
<evidence type="ECO:0000313" key="6">
    <source>
        <dbReference type="Proteomes" id="UP001214854"/>
    </source>
</evidence>
<dbReference type="SUPFAM" id="SSF53474">
    <property type="entry name" value="alpha/beta-Hydrolases"/>
    <property type="match status" value="1"/>
</dbReference>
<dbReference type="Pfam" id="PF07676">
    <property type="entry name" value="PD40"/>
    <property type="match status" value="1"/>
</dbReference>
<dbReference type="SUPFAM" id="SSF82171">
    <property type="entry name" value="DPP6 N-terminal domain-like"/>
    <property type="match status" value="1"/>
</dbReference>
<dbReference type="InterPro" id="IPR011042">
    <property type="entry name" value="6-blade_b-propeller_TolB-like"/>
</dbReference>
<feature type="signal peptide" evidence="3">
    <location>
        <begin position="1"/>
        <end position="18"/>
    </location>
</feature>
<dbReference type="Pfam" id="PF00326">
    <property type="entry name" value="Peptidase_S9"/>
    <property type="match status" value="1"/>
</dbReference>
<dbReference type="InterPro" id="IPR029058">
    <property type="entry name" value="AB_hydrolase_fold"/>
</dbReference>
<sequence>MRSLCLVLLLSVSLPALAIATPDPAAATAELPRAQARMMTAVDLLSLQRASDPKISPDGQTVLYRVSTADWKKNKVTLSLWRAKADGTEPRLMVEDGGSDLTWSPDSRHFAFVAKRGEDKASQIYVMSLDGGEAKRLTDSAKNVGNLKWSDDGRFIYFTAQTPDSKTDKKRIADKDDMFAFEEPRGRNTLRRADAVTGKLHTLVSGDFDVKSYDVAANGETVAYVRAPSRLLDDGQFGEIWLHTGKGADHRLTDNNYGESGVKIAPDGKTILFLANAKDGRYGTVNTNLFVLDATSKAITELGTRTTNAPAEEPGWEIESAAFAPDGKSVFFTANEGVRSTLNRVPVTGGAWTILITGDSVVSDFDVASGSGRLAYIQSSAMQPAELYALDPAKKPVQVSHLNDNLAQRFRLPKQEAVQWTAPDGQKLEGLITYPLDYVAGKAYPLIVQSHGGPRSVDQFNIFSYGRLNPLLAAHGIMTLSVNYRGGTAYGDTFLQGMNGGYFKYADKDVLSGVDELIKRGLADPERLGTMGWSAGGHMTNRLITTTNRFKAAASGAGTVDWTSMYLTSDTRWQRQEWFITPPYGTTARRDLYEEYSALSRLDKVTTPTLIMAGAEDDRVPTQQSIMLYRSLKMLGVETELYLAPREPHNFAELRHRLFQVNKHMDWFLKHLTGETYMWDKAPDVKADDLDTL</sequence>
<feature type="domain" description="Peptidase S9 prolyl oligopeptidase catalytic" evidence="4">
    <location>
        <begin position="471"/>
        <end position="673"/>
    </location>
</feature>
<protein>
    <submittedName>
        <fullName evidence="5">S9 family peptidase</fullName>
    </submittedName>
</protein>
<keyword evidence="6" id="KW-1185">Reference proteome</keyword>
<evidence type="ECO:0000256" key="3">
    <source>
        <dbReference type="SAM" id="SignalP"/>
    </source>
</evidence>
<dbReference type="Proteomes" id="UP001214854">
    <property type="component" value="Unassembled WGS sequence"/>
</dbReference>
<reference evidence="5 6" key="1">
    <citation type="submission" date="2023-01" db="EMBL/GenBank/DDBJ databases">
        <title>Novel species of the genus Asticcacaulis isolated from rivers.</title>
        <authorList>
            <person name="Lu H."/>
        </authorList>
    </citation>
    <scope>NUCLEOTIDE SEQUENCE [LARGE SCALE GENOMIC DNA]</scope>
    <source>
        <strain evidence="5 6">BYS171W</strain>
    </source>
</reference>
<dbReference type="Gene3D" id="3.40.50.1820">
    <property type="entry name" value="alpha/beta hydrolase"/>
    <property type="match status" value="1"/>
</dbReference>
<evidence type="ECO:0000313" key="5">
    <source>
        <dbReference type="EMBL" id="MDC7684236.1"/>
    </source>
</evidence>
<name>A0ABT5HVW6_9CAUL</name>
<evidence type="ECO:0000256" key="1">
    <source>
        <dbReference type="ARBA" id="ARBA00022801"/>
    </source>
</evidence>
<accession>A0ABT5HVW6</accession>
<feature type="chain" id="PRO_5047098305" evidence="3">
    <location>
        <begin position="19"/>
        <end position="693"/>
    </location>
</feature>
<evidence type="ECO:0000259" key="4">
    <source>
        <dbReference type="Pfam" id="PF00326"/>
    </source>
</evidence>
<dbReference type="PANTHER" id="PTHR42776">
    <property type="entry name" value="SERINE PEPTIDASE S9 FAMILY MEMBER"/>
    <property type="match status" value="1"/>
</dbReference>
<keyword evidence="2" id="KW-0720">Serine protease</keyword>